<dbReference type="PRINTS" id="PR02008">
    <property type="entry name" value="RCMTFAMILY"/>
</dbReference>
<feature type="binding site" evidence="5">
    <location>
        <position position="284"/>
    </location>
    <ligand>
        <name>S-adenosyl-L-methionine</name>
        <dbReference type="ChEBI" id="CHEBI:59789"/>
    </ligand>
</feature>
<comment type="caution">
    <text evidence="5">Lacks conserved residue(s) required for the propagation of feature annotation.</text>
</comment>
<evidence type="ECO:0000256" key="4">
    <source>
        <dbReference type="ARBA" id="ARBA00022884"/>
    </source>
</evidence>
<evidence type="ECO:0000313" key="7">
    <source>
        <dbReference type="EMBL" id="TYB82778.1"/>
    </source>
</evidence>
<dbReference type="InterPro" id="IPR001678">
    <property type="entry name" value="MeTrfase_RsmB-F_NOP2_dom"/>
</dbReference>
<comment type="similarity">
    <text evidence="5">Belongs to the class I-like SAM-binding methyltransferase superfamily. RsmB/NOP family.</text>
</comment>
<accession>A0A5D0RQ43</accession>
<name>A0A5D0RQ43_9RHOB</name>
<feature type="binding site" evidence="5">
    <location>
        <position position="246"/>
    </location>
    <ligand>
        <name>S-adenosyl-L-methionine</name>
        <dbReference type="ChEBI" id="CHEBI:59789"/>
    </ligand>
</feature>
<keyword evidence="2 5" id="KW-0808">Transferase</keyword>
<evidence type="ECO:0000313" key="8">
    <source>
        <dbReference type="Proteomes" id="UP000322080"/>
    </source>
</evidence>
<dbReference type="InterPro" id="IPR029063">
    <property type="entry name" value="SAM-dependent_MTases_sf"/>
</dbReference>
<proteinExistence type="inferred from homology"/>
<dbReference type="PANTHER" id="PTHR22807">
    <property type="entry name" value="NOP2 YEAST -RELATED NOL1/NOP2/FMU SUN DOMAIN-CONTAINING"/>
    <property type="match status" value="1"/>
</dbReference>
<dbReference type="InterPro" id="IPR049560">
    <property type="entry name" value="MeTrfase_RsmB-F_NOP2_cat"/>
</dbReference>
<dbReference type="Pfam" id="PF01189">
    <property type="entry name" value="Methyltr_RsmB-F"/>
    <property type="match status" value="1"/>
</dbReference>
<evidence type="ECO:0000259" key="6">
    <source>
        <dbReference type="PROSITE" id="PS51686"/>
    </source>
</evidence>
<keyword evidence="3 5" id="KW-0949">S-adenosyl-L-methionine</keyword>
<dbReference type="GO" id="GO:0001510">
    <property type="term" value="P:RNA methylation"/>
    <property type="evidence" value="ECO:0007669"/>
    <property type="project" value="InterPro"/>
</dbReference>
<dbReference type="Gene3D" id="3.40.50.150">
    <property type="entry name" value="Vaccinia Virus protein VP39"/>
    <property type="match status" value="1"/>
</dbReference>
<keyword evidence="4 5" id="KW-0694">RNA-binding</keyword>
<sequence>MTPEARVAAAIDLIDLWLGGANAEQALTHWARRNRYAGSKDRAAIRDHVFDAIRCRRSFAALGGAETGRGLMIGALTAAGCDPGEVFTGQGYAPAPLAPGEGEARAMSEAERLDCPDWLVAPLKDALGADFAPVMEALRHRAPVFLRVNLARTDRAQAREALAEEGIVATPHPLSPTALEVTEGARRVAQSRAYQSGLVELQDVASQAVVDLLGVTPGMRVLDYCAGGGGKSLALAALGAAVSAHDSEPRRMADLPARAARAGVEIDRLAPGAARGGHDLVFADAPCSGSGAWRRAPQGKWDLTLERLDELCRIQAGILNEIVPFVAPGGGLAYATCSLLARENQAQITAFHARHPGWKTVAERQFTPLDGGDGFYVAHLTRLEK</sequence>
<dbReference type="EMBL" id="VSIY01000003">
    <property type="protein sequence ID" value="TYB82778.1"/>
    <property type="molecule type" value="Genomic_DNA"/>
</dbReference>
<dbReference type="RefSeq" id="WP_148375869.1">
    <property type="nucleotide sequence ID" value="NZ_VSIY01000003.1"/>
</dbReference>
<keyword evidence="1 5" id="KW-0489">Methyltransferase</keyword>
<keyword evidence="8" id="KW-1185">Reference proteome</keyword>
<dbReference type="GO" id="GO:0008173">
    <property type="term" value="F:RNA methyltransferase activity"/>
    <property type="evidence" value="ECO:0007669"/>
    <property type="project" value="InterPro"/>
</dbReference>
<dbReference type="InterPro" id="IPR023267">
    <property type="entry name" value="RCMT"/>
</dbReference>
<feature type="active site" description="Nucleophile" evidence="5">
    <location>
        <position position="337"/>
    </location>
</feature>
<dbReference type="Proteomes" id="UP000322080">
    <property type="component" value="Unassembled WGS sequence"/>
</dbReference>
<dbReference type="PANTHER" id="PTHR22807:SF53">
    <property type="entry name" value="RIBOSOMAL RNA SMALL SUBUNIT METHYLTRANSFERASE B-RELATED"/>
    <property type="match status" value="1"/>
</dbReference>
<comment type="caution">
    <text evidence="7">The sequence shown here is derived from an EMBL/GenBank/DDBJ whole genome shotgun (WGS) entry which is preliminary data.</text>
</comment>
<reference evidence="7 8" key="1">
    <citation type="submission" date="2019-08" db="EMBL/GenBank/DDBJ databases">
        <title>Identification of a novel species of the genus Boseongicola.</title>
        <authorList>
            <person name="Zhang X.-Q."/>
        </authorList>
    </citation>
    <scope>NUCLEOTIDE SEQUENCE [LARGE SCALE GENOMIC DNA]</scope>
    <source>
        <strain evidence="7 8">HY14</strain>
    </source>
</reference>
<dbReference type="SUPFAM" id="SSF53335">
    <property type="entry name" value="S-adenosyl-L-methionine-dependent methyltransferases"/>
    <property type="match status" value="1"/>
</dbReference>
<dbReference type="AlphaFoldDB" id="A0A5D0RQ43"/>
<protein>
    <submittedName>
        <fullName evidence="7">RsmB/NOP family class I SAM-dependent RNA methyltransferase</fullName>
    </submittedName>
</protein>
<dbReference type="Gene3D" id="3.30.70.1170">
    <property type="entry name" value="Sun protein, domain 3"/>
    <property type="match status" value="1"/>
</dbReference>
<dbReference type="Pfam" id="PF22458">
    <property type="entry name" value="RsmF-B_ferredox"/>
    <property type="match status" value="1"/>
</dbReference>
<evidence type="ECO:0000256" key="5">
    <source>
        <dbReference type="PROSITE-ProRule" id="PRU01023"/>
    </source>
</evidence>
<evidence type="ECO:0000256" key="1">
    <source>
        <dbReference type="ARBA" id="ARBA00022603"/>
    </source>
</evidence>
<evidence type="ECO:0000256" key="3">
    <source>
        <dbReference type="ARBA" id="ARBA00022691"/>
    </source>
</evidence>
<feature type="domain" description="SAM-dependent MTase RsmB/NOP-type" evidence="6">
    <location>
        <begin position="134"/>
        <end position="385"/>
    </location>
</feature>
<dbReference type="PROSITE" id="PS51686">
    <property type="entry name" value="SAM_MT_RSMB_NOP"/>
    <property type="match status" value="1"/>
</dbReference>
<gene>
    <name evidence="7" type="ORF">FVF75_00915</name>
</gene>
<dbReference type="GO" id="GO:0003723">
    <property type="term" value="F:RNA binding"/>
    <property type="evidence" value="ECO:0007669"/>
    <property type="project" value="UniProtKB-UniRule"/>
</dbReference>
<organism evidence="7 8">
    <name type="scientific">Maritimibacter fusiformis</name>
    <dbReference type="NCBI Taxonomy" id="2603819"/>
    <lineage>
        <taxon>Bacteria</taxon>
        <taxon>Pseudomonadati</taxon>
        <taxon>Pseudomonadota</taxon>
        <taxon>Alphaproteobacteria</taxon>
        <taxon>Rhodobacterales</taxon>
        <taxon>Roseobacteraceae</taxon>
        <taxon>Maritimibacter</taxon>
    </lineage>
</organism>
<evidence type="ECO:0000256" key="2">
    <source>
        <dbReference type="ARBA" id="ARBA00022679"/>
    </source>
</evidence>
<dbReference type="InterPro" id="IPR054728">
    <property type="entry name" value="RsmB-like_ferredoxin"/>
</dbReference>